<sequence>MVKRPSRAPVFTVATVRFLPRVAPLPLSSPRGPPPQAQEEPRPLHRQHLRWGRKHNVAPYFCVQKDFAPSSSNCRRCCPGRLLTCKKVGNAPYSSVPRSTWVTSPRHPCGREASEAAPRASLLSRRRQRLPRPGPARRAGAEIAGDCAVGHSPQSGCATVGLRRGDCDRAGSSQPPATSGNGERCRLCRRRRRGGGGEGEEARTRRTGSASPPGGRHDGEVVAVKPGRPGGGSERGSLPASAASWSPH</sequence>
<gene>
    <name evidence="3" type="primary">LOC121105891</name>
</gene>
<evidence type="ECO:0000313" key="2">
    <source>
        <dbReference type="Proteomes" id="UP000261680"/>
    </source>
</evidence>
<feature type="region of interest" description="Disordered" evidence="1">
    <location>
        <begin position="23"/>
        <end position="45"/>
    </location>
</feature>
<organism evidence="2 3">
    <name type="scientific">Ursus maritimus</name>
    <name type="common">Polar bear</name>
    <name type="synonym">Thalarctos maritimus</name>
    <dbReference type="NCBI Taxonomy" id="29073"/>
    <lineage>
        <taxon>Eukaryota</taxon>
        <taxon>Metazoa</taxon>
        <taxon>Chordata</taxon>
        <taxon>Craniata</taxon>
        <taxon>Vertebrata</taxon>
        <taxon>Euteleostomi</taxon>
        <taxon>Mammalia</taxon>
        <taxon>Eutheria</taxon>
        <taxon>Laurasiatheria</taxon>
        <taxon>Carnivora</taxon>
        <taxon>Caniformia</taxon>
        <taxon>Ursidae</taxon>
        <taxon>Ursus</taxon>
    </lineage>
</organism>
<reference evidence="3" key="1">
    <citation type="submission" date="2025-08" db="UniProtKB">
        <authorList>
            <consortium name="RefSeq"/>
        </authorList>
    </citation>
    <scope>IDENTIFICATION</scope>
    <source>
        <tissue evidence="3">Whole blood</tissue>
    </source>
</reference>
<dbReference type="Proteomes" id="UP000261680">
    <property type="component" value="Unplaced"/>
</dbReference>
<feature type="compositionally biased region" description="Polar residues" evidence="1">
    <location>
        <begin position="171"/>
        <end position="181"/>
    </location>
</feature>
<feature type="region of interest" description="Disordered" evidence="1">
    <location>
        <begin position="168"/>
        <end position="248"/>
    </location>
</feature>
<feature type="compositionally biased region" description="Polar residues" evidence="1">
    <location>
        <begin position="94"/>
        <end position="103"/>
    </location>
</feature>
<accession>A0A8M1GXL3</accession>
<evidence type="ECO:0000313" key="3">
    <source>
        <dbReference type="RefSeq" id="XP_040500478.1"/>
    </source>
</evidence>
<dbReference type="KEGG" id="umr:121105891"/>
<dbReference type="GeneID" id="121105891"/>
<evidence type="ECO:0000256" key="1">
    <source>
        <dbReference type="SAM" id="MobiDB-lite"/>
    </source>
</evidence>
<dbReference type="RefSeq" id="XP_040500478.1">
    <property type="nucleotide sequence ID" value="XM_040644544.1"/>
</dbReference>
<dbReference type="AlphaFoldDB" id="A0A8M1GXL3"/>
<keyword evidence="2" id="KW-1185">Reference proteome</keyword>
<feature type="region of interest" description="Disordered" evidence="1">
    <location>
        <begin position="94"/>
        <end position="138"/>
    </location>
</feature>
<protein>
    <submittedName>
        <fullName evidence="3">Translation initiation factor IF-2-like</fullName>
    </submittedName>
</protein>
<name>A0A8M1GXL3_URSMA</name>
<proteinExistence type="predicted"/>
<dbReference type="OrthoDB" id="10660538at2759"/>